<protein>
    <submittedName>
        <fullName evidence="5">LCP family protein</fullName>
    </submittedName>
</protein>
<evidence type="ECO:0000313" key="6">
    <source>
        <dbReference type="Proteomes" id="UP000832041"/>
    </source>
</evidence>
<evidence type="ECO:0000259" key="4">
    <source>
        <dbReference type="Pfam" id="PF03816"/>
    </source>
</evidence>
<feature type="compositionally biased region" description="Low complexity" evidence="2">
    <location>
        <begin position="38"/>
        <end position="52"/>
    </location>
</feature>
<feature type="domain" description="Cell envelope-related transcriptional attenuator" evidence="4">
    <location>
        <begin position="142"/>
        <end position="297"/>
    </location>
</feature>
<dbReference type="Proteomes" id="UP000832041">
    <property type="component" value="Chromosome"/>
</dbReference>
<reference evidence="5 6" key="1">
    <citation type="submission" date="2020-04" db="EMBL/GenBank/DDBJ databases">
        <title>Thermobifida alba genome sequencing and assembly.</title>
        <authorList>
            <person name="Luzics S."/>
            <person name="Horvath B."/>
            <person name="Nagy I."/>
            <person name="Toth A."/>
            <person name="Nagy I."/>
            <person name="Kukolya J."/>
        </authorList>
    </citation>
    <scope>NUCLEOTIDE SEQUENCE [LARGE SCALE GENOMIC DNA]</scope>
    <source>
        <strain evidence="5 6">DSM 43795</strain>
    </source>
</reference>
<keyword evidence="3" id="KW-0472">Membrane</keyword>
<evidence type="ECO:0000313" key="5">
    <source>
        <dbReference type="EMBL" id="UPT22334.1"/>
    </source>
</evidence>
<comment type="similarity">
    <text evidence="1">Belongs to the LytR/CpsA/Psr (LCP) family.</text>
</comment>
<feature type="region of interest" description="Disordered" evidence="2">
    <location>
        <begin position="389"/>
        <end position="456"/>
    </location>
</feature>
<dbReference type="InterPro" id="IPR050922">
    <property type="entry name" value="LytR/CpsA/Psr_CW_biosynth"/>
</dbReference>
<evidence type="ECO:0000256" key="3">
    <source>
        <dbReference type="SAM" id="Phobius"/>
    </source>
</evidence>
<dbReference type="Gene3D" id="3.40.630.190">
    <property type="entry name" value="LCP protein"/>
    <property type="match status" value="1"/>
</dbReference>
<dbReference type="PANTHER" id="PTHR33392">
    <property type="entry name" value="POLYISOPRENYL-TEICHOIC ACID--PEPTIDOGLYCAN TEICHOIC ACID TRANSFERASE TAGU"/>
    <property type="match status" value="1"/>
</dbReference>
<organism evidence="5 6">
    <name type="scientific">Thermobifida alba</name>
    <name type="common">Thermomonospora alba</name>
    <dbReference type="NCBI Taxonomy" id="53522"/>
    <lineage>
        <taxon>Bacteria</taxon>
        <taxon>Bacillati</taxon>
        <taxon>Actinomycetota</taxon>
        <taxon>Actinomycetes</taxon>
        <taxon>Streptosporangiales</taxon>
        <taxon>Nocardiopsidaceae</taxon>
        <taxon>Thermobifida</taxon>
    </lineage>
</organism>
<dbReference type="Pfam" id="PF03816">
    <property type="entry name" value="LytR_cpsA_psr"/>
    <property type="match status" value="1"/>
</dbReference>
<keyword evidence="3" id="KW-0812">Transmembrane</keyword>
<keyword evidence="3" id="KW-1133">Transmembrane helix</keyword>
<evidence type="ECO:0000256" key="2">
    <source>
        <dbReference type="SAM" id="MobiDB-lite"/>
    </source>
</evidence>
<sequence length="456" mass="49247">MRNLIGSAPSHLLSPVVPLIRCPGTLTPRSPTPLVEAPMSDDAPTPAASSTDSPPPRRRSRRRVVVWTSLCLAAALIACLGTAYVYYRSLRANMVHHDLTALLPEEERPPKIGDAVNILFIGSDGREGGNAAYGGRDFVGERSDSLLLAHISPDNGVIVVSFPRDSLVNLPDCDPYGETEGTYGYYGMINAALFHGGPPCVVKTIESLTQIRVDHFVHLSFVGFREMVDSIGGVEMCIPEPMHDQRAKLDLEAGTQVLDGEQALAFVRARYEIGDGGDLGRIDRQQMFLGALASQVLSSRVLANPVKLNALLDSVTRYTATDAELTLDTMLSIGFTLSDVEPRNITFYTVPSWPAPWDPNRVVWNEEKAARLFHAINEDEPVDDALLETGRPQAEPSPSADLTPSYPAEPSTDPSVHHEPVPSATPHDAIEGRDATANPCVNGLGLGTETTGTQGW</sequence>
<gene>
    <name evidence="5" type="ORF">FOF52_16305</name>
</gene>
<accession>A0ABY4L4E1</accession>
<name>A0ABY4L4E1_THEAE</name>
<evidence type="ECO:0000256" key="1">
    <source>
        <dbReference type="ARBA" id="ARBA00006068"/>
    </source>
</evidence>
<keyword evidence="6" id="KW-1185">Reference proteome</keyword>
<dbReference type="InterPro" id="IPR004474">
    <property type="entry name" value="LytR_CpsA_psr"/>
</dbReference>
<dbReference type="NCBIfam" id="TIGR00350">
    <property type="entry name" value="lytR_cpsA_psr"/>
    <property type="match status" value="1"/>
</dbReference>
<dbReference type="PANTHER" id="PTHR33392:SF6">
    <property type="entry name" value="POLYISOPRENYL-TEICHOIC ACID--PEPTIDOGLYCAN TEICHOIC ACID TRANSFERASE TAGU"/>
    <property type="match status" value="1"/>
</dbReference>
<feature type="transmembrane region" description="Helical" evidence="3">
    <location>
        <begin position="64"/>
        <end position="87"/>
    </location>
</feature>
<proteinExistence type="inferred from homology"/>
<feature type="compositionally biased region" description="Low complexity" evidence="2">
    <location>
        <begin position="447"/>
        <end position="456"/>
    </location>
</feature>
<dbReference type="EMBL" id="CP051627">
    <property type="protein sequence ID" value="UPT22334.1"/>
    <property type="molecule type" value="Genomic_DNA"/>
</dbReference>
<feature type="region of interest" description="Disordered" evidence="2">
    <location>
        <begin position="30"/>
        <end position="60"/>
    </location>
</feature>